<evidence type="ECO:0000313" key="8">
    <source>
        <dbReference type="Proteomes" id="UP001143307"/>
    </source>
</evidence>
<evidence type="ECO:0000256" key="1">
    <source>
        <dbReference type="ARBA" id="ARBA00022729"/>
    </source>
</evidence>
<evidence type="ECO:0000256" key="2">
    <source>
        <dbReference type="ARBA" id="ARBA00023136"/>
    </source>
</evidence>
<feature type="domain" description="C-type lysozyme inhibitor" evidence="6">
    <location>
        <begin position="45"/>
        <end position="103"/>
    </location>
</feature>
<comment type="caution">
    <text evidence="7">The sequence shown here is derived from an EMBL/GenBank/DDBJ whole genome shotgun (WGS) entry which is preliminary data.</text>
</comment>
<evidence type="ECO:0000256" key="5">
    <source>
        <dbReference type="SAM" id="SignalP"/>
    </source>
</evidence>
<dbReference type="InterPro" id="IPR036328">
    <property type="entry name" value="MliC_sf"/>
</dbReference>
<keyword evidence="2" id="KW-0472">Membrane</keyword>
<dbReference type="Proteomes" id="UP001143307">
    <property type="component" value="Unassembled WGS sequence"/>
</dbReference>
<accession>A0ABT3SWY1</accession>
<dbReference type="Pfam" id="PF09864">
    <property type="entry name" value="MliC"/>
    <property type="match status" value="1"/>
</dbReference>
<proteinExistence type="predicted"/>
<evidence type="ECO:0000256" key="3">
    <source>
        <dbReference type="ARBA" id="ARBA00023139"/>
    </source>
</evidence>
<dbReference type="InterPro" id="IPR018660">
    <property type="entry name" value="MliC"/>
</dbReference>
<feature type="chain" id="PRO_5047294369" description="C-type lysozyme inhibitor domain-containing protein" evidence="5">
    <location>
        <begin position="18"/>
        <end position="226"/>
    </location>
</feature>
<evidence type="ECO:0000313" key="7">
    <source>
        <dbReference type="EMBL" id="MCX2974430.1"/>
    </source>
</evidence>
<protein>
    <recommendedName>
        <fullName evidence="6">C-type lysozyme inhibitor domain-containing protein</fullName>
    </recommendedName>
</protein>
<keyword evidence="3" id="KW-0564">Palmitate</keyword>
<gene>
    <name evidence="7" type="ORF">EYC87_12630</name>
</gene>
<dbReference type="PROSITE" id="PS51257">
    <property type="entry name" value="PROKAR_LIPOPROTEIN"/>
    <property type="match status" value="1"/>
</dbReference>
<dbReference type="SUPFAM" id="SSF141488">
    <property type="entry name" value="YdhA-like"/>
    <property type="match status" value="1"/>
</dbReference>
<keyword evidence="4" id="KW-0449">Lipoprotein</keyword>
<dbReference type="Gene3D" id="2.40.128.200">
    <property type="match status" value="1"/>
</dbReference>
<dbReference type="EMBL" id="SHNP01000004">
    <property type="protein sequence ID" value="MCX2974430.1"/>
    <property type="molecule type" value="Genomic_DNA"/>
</dbReference>
<keyword evidence="1 5" id="KW-0732">Signal</keyword>
<evidence type="ECO:0000259" key="6">
    <source>
        <dbReference type="Pfam" id="PF09864"/>
    </source>
</evidence>
<dbReference type="RefSeq" id="WP_279253206.1">
    <property type="nucleotide sequence ID" value="NZ_SHNP01000004.1"/>
</dbReference>
<evidence type="ECO:0000256" key="4">
    <source>
        <dbReference type="ARBA" id="ARBA00023288"/>
    </source>
</evidence>
<sequence length="226" mass="25357">MKRTLLLLLAISIAACAIGTDPAVTASAIDDFQPDARPTAKTMVYECDDAEFITRVGPGEMALWFEDRYLILSQVRAASGTKYQEGDVVFWSKGDQVIFSAAGVRYANCQINHVRAPWEDARRRGVDFRAVGNEPGWHLEVRGDQHLLFVGDYGATKIMFSNVQTTEGREQLHYLSQDDDDSINVTVIESACIDTMKGDQFPYNVQVQLNDRNYQGCGRTLDHPWE</sequence>
<organism evidence="7 8">
    <name type="scientific">Candidatus Seongchinamella marina</name>
    <dbReference type="NCBI Taxonomy" id="2518990"/>
    <lineage>
        <taxon>Bacteria</taxon>
        <taxon>Pseudomonadati</taxon>
        <taxon>Pseudomonadota</taxon>
        <taxon>Gammaproteobacteria</taxon>
        <taxon>Cellvibrionales</taxon>
        <taxon>Halieaceae</taxon>
        <taxon>Seongchinamella</taxon>
    </lineage>
</organism>
<name>A0ABT3SWY1_9GAMM</name>
<keyword evidence="8" id="KW-1185">Reference proteome</keyword>
<feature type="signal peptide" evidence="5">
    <location>
        <begin position="1"/>
        <end position="17"/>
    </location>
</feature>
<reference evidence="7" key="1">
    <citation type="submission" date="2019-02" db="EMBL/GenBank/DDBJ databases">
        <authorList>
            <person name="Li S.-H."/>
        </authorList>
    </citation>
    <scope>NUCLEOTIDE SEQUENCE</scope>
    <source>
        <strain evidence="7">IMCC8485</strain>
    </source>
</reference>